<evidence type="ECO:0000256" key="1">
    <source>
        <dbReference type="SAM" id="MobiDB-lite"/>
    </source>
</evidence>
<reference evidence="4 5" key="1">
    <citation type="submission" date="2018-07" db="EMBL/GenBank/DDBJ databases">
        <title>Desertimonas flava gen. nov. sp. nov.</title>
        <authorList>
            <person name="Liu S."/>
        </authorList>
    </citation>
    <scope>NUCLEOTIDE SEQUENCE [LARGE SCALE GENOMIC DNA]</scope>
    <source>
        <strain evidence="4 5">16Sb5-5</strain>
    </source>
</reference>
<dbReference type="GO" id="GO:0015833">
    <property type="term" value="P:peptide transport"/>
    <property type="evidence" value="ECO:0007669"/>
    <property type="project" value="TreeGrafter"/>
</dbReference>
<dbReference type="Pfam" id="PF00496">
    <property type="entry name" value="SBP_bac_5"/>
    <property type="match status" value="1"/>
</dbReference>
<keyword evidence="2" id="KW-0732">Signal</keyword>
<dbReference type="PANTHER" id="PTHR30290:SF83">
    <property type="entry name" value="ABC TRANSPORTER SUBSTRATE-BINDING PROTEIN"/>
    <property type="match status" value="1"/>
</dbReference>
<dbReference type="Gene3D" id="3.90.76.10">
    <property type="entry name" value="Dipeptide-binding Protein, Domain 1"/>
    <property type="match status" value="1"/>
</dbReference>
<dbReference type="PROSITE" id="PS51257">
    <property type="entry name" value="PROKAR_LIPOPROTEIN"/>
    <property type="match status" value="1"/>
</dbReference>
<dbReference type="Gene3D" id="3.10.105.10">
    <property type="entry name" value="Dipeptide-binding Protein, Domain 3"/>
    <property type="match status" value="1"/>
</dbReference>
<evidence type="ECO:0000313" key="5">
    <source>
        <dbReference type="Proteomes" id="UP000252770"/>
    </source>
</evidence>
<evidence type="ECO:0000259" key="3">
    <source>
        <dbReference type="Pfam" id="PF00496"/>
    </source>
</evidence>
<evidence type="ECO:0000313" key="4">
    <source>
        <dbReference type="EMBL" id="RCK68608.1"/>
    </source>
</evidence>
<dbReference type="PIRSF" id="PIRSF002741">
    <property type="entry name" value="MppA"/>
    <property type="match status" value="1"/>
</dbReference>
<dbReference type="GO" id="GO:1904680">
    <property type="term" value="F:peptide transmembrane transporter activity"/>
    <property type="evidence" value="ECO:0007669"/>
    <property type="project" value="TreeGrafter"/>
</dbReference>
<organism evidence="4 5">
    <name type="scientific">Desertihabitans brevis</name>
    <dbReference type="NCBI Taxonomy" id="2268447"/>
    <lineage>
        <taxon>Bacteria</taxon>
        <taxon>Bacillati</taxon>
        <taxon>Actinomycetota</taxon>
        <taxon>Actinomycetes</taxon>
        <taxon>Propionibacteriales</taxon>
        <taxon>Propionibacteriaceae</taxon>
        <taxon>Desertihabitans</taxon>
    </lineage>
</organism>
<dbReference type="Proteomes" id="UP000252770">
    <property type="component" value="Unassembled WGS sequence"/>
</dbReference>
<feature type="region of interest" description="Disordered" evidence="1">
    <location>
        <begin position="27"/>
        <end position="48"/>
    </location>
</feature>
<dbReference type="EMBL" id="QOUI01000010">
    <property type="protein sequence ID" value="RCK68608.1"/>
    <property type="molecule type" value="Genomic_DNA"/>
</dbReference>
<gene>
    <name evidence="4" type="ORF">DT076_15385</name>
</gene>
<feature type="signal peptide" evidence="2">
    <location>
        <begin position="1"/>
        <end position="22"/>
    </location>
</feature>
<dbReference type="GO" id="GO:0042597">
    <property type="term" value="C:periplasmic space"/>
    <property type="evidence" value="ECO:0007669"/>
    <property type="project" value="UniProtKB-ARBA"/>
</dbReference>
<protein>
    <submittedName>
        <fullName evidence="4">ABC transporter substrate-binding protein</fullName>
    </submittedName>
</protein>
<dbReference type="RefSeq" id="WP_114127579.1">
    <property type="nucleotide sequence ID" value="NZ_QOUI01000010.1"/>
</dbReference>
<feature type="chain" id="PRO_5016892977" evidence="2">
    <location>
        <begin position="23"/>
        <end position="550"/>
    </location>
</feature>
<dbReference type="Gene3D" id="3.40.190.10">
    <property type="entry name" value="Periplasmic binding protein-like II"/>
    <property type="match status" value="1"/>
</dbReference>
<dbReference type="SUPFAM" id="SSF53850">
    <property type="entry name" value="Periplasmic binding protein-like II"/>
    <property type="match status" value="1"/>
</dbReference>
<dbReference type="InterPro" id="IPR030678">
    <property type="entry name" value="Peptide/Ni-bd"/>
</dbReference>
<dbReference type="AlphaFoldDB" id="A0A367YS09"/>
<keyword evidence="5" id="KW-1185">Reference proteome</keyword>
<name>A0A367YS09_9ACTN</name>
<dbReference type="PANTHER" id="PTHR30290">
    <property type="entry name" value="PERIPLASMIC BINDING COMPONENT OF ABC TRANSPORTER"/>
    <property type="match status" value="1"/>
</dbReference>
<proteinExistence type="predicted"/>
<sequence length="550" mass="58988">MRARSRAMVAALFTSVALVATACGGSGDDGGNTGEEPQAPGATGGEITINGCTPENPLVPGNTSEVCGGNVLDAITAKLIHYDPDTTEPQMDIAESIETEDNQNFTVTLKQGYLFHDGTEVKAQNFVNAWNYTAAAENGQTASYFYSPIEGYEATQCAEGDCEANPAETNELSGLAVVDDYTFTIRTTEKVSNLPVRLGYTAFAPLPDIFFDDQAAYEADPVGAGPFQVESLSSTEMVLTKFADYAGEFPASVDKATFRIYQDPAAAYADVVANNLDVIDQIPTDNLIGDQYQADLPDRNAQRETGGLRWWTYSPADEQLADNPDLRKAISMAVDRQAIVETVLSNSATPATGWVSPAVDGFMPDVCGEACVFDAAAAKALYDQAGGYEGTLTYTSNTDGAGNQQIGEAICNQISNNLGLDCQFQGVVDFATFNEGIDNDEYKGIFRSGWQMDYPSIENFLAPIYAEGADSNWSDYSNPEFQQLLVDAAAAEAGDESNQLYQQAEQVLAEDFPTAPFTYAKATMGWSDRVTNVKITAFGTPDLASIQVVQ</sequence>
<dbReference type="InterPro" id="IPR039424">
    <property type="entry name" value="SBP_5"/>
</dbReference>
<evidence type="ECO:0000256" key="2">
    <source>
        <dbReference type="SAM" id="SignalP"/>
    </source>
</evidence>
<dbReference type="CDD" id="cd00995">
    <property type="entry name" value="PBP2_NikA_DppA_OppA_like"/>
    <property type="match status" value="1"/>
</dbReference>
<accession>A0A367YS09</accession>
<dbReference type="GO" id="GO:0043190">
    <property type="term" value="C:ATP-binding cassette (ABC) transporter complex"/>
    <property type="evidence" value="ECO:0007669"/>
    <property type="project" value="InterPro"/>
</dbReference>
<dbReference type="InterPro" id="IPR000914">
    <property type="entry name" value="SBP_5_dom"/>
</dbReference>
<feature type="domain" description="Solute-binding protein family 5" evidence="3">
    <location>
        <begin position="88"/>
        <end position="470"/>
    </location>
</feature>
<comment type="caution">
    <text evidence="4">The sequence shown here is derived from an EMBL/GenBank/DDBJ whole genome shotgun (WGS) entry which is preliminary data.</text>
</comment>